<keyword evidence="1" id="KW-0472">Membrane</keyword>
<name>A0ABQ7J385_9HELO</name>
<evidence type="ECO:0000313" key="2">
    <source>
        <dbReference type="EMBL" id="KAF7940500.1"/>
    </source>
</evidence>
<proteinExistence type="predicted"/>
<evidence type="ECO:0000256" key="1">
    <source>
        <dbReference type="SAM" id="Phobius"/>
    </source>
</evidence>
<dbReference type="EMBL" id="RCSX01000001">
    <property type="protein sequence ID" value="KAF7940500.1"/>
    <property type="molecule type" value="Genomic_DNA"/>
</dbReference>
<protein>
    <submittedName>
        <fullName evidence="2">Uncharacterized protein</fullName>
    </submittedName>
</protein>
<reference evidence="2 3" key="1">
    <citation type="journal article" date="2020" name="Genome Biol. Evol.">
        <title>Comparative genomics of Sclerotiniaceae.</title>
        <authorList>
            <person name="Valero Jimenez C.A."/>
            <person name="Steentjes M."/>
            <person name="Scholten O.E."/>
            <person name="Van Kan J.A.L."/>
        </authorList>
    </citation>
    <scope>NUCLEOTIDE SEQUENCE [LARGE SCALE GENOMIC DNA]</scope>
    <source>
        <strain evidence="2 3">B1</strain>
    </source>
</reference>
<comment type="caution">
    <text evidence="2">The sequence shown here is derived from an EMBL/GenBank/DDBJ whole genome shotgun (WGS) entry which is preliminary data.</text>
</comment>
<dbReference type="RefSeq" id="XP_038815922.1">
    <property type="nucleotide sequence ID" value="XM_038948245.1"/>
</dbReference>
<gene>
    <name evidence="2" type="ORF">EAE98_000627</name>
</gene>
<dbReference type="Proteomes" id="UP000783213">
    <property type="component" value="Unassembled WGS sequence"/>
</dbReference>
<organism evidence="2 3">
    <name type="scientific">Botrytis deweyae</name>
    <dbReference type="NCBI Taxonomy" id="2478750"/>
    <lineage>
        <taxon>Eukaryota</taxon>
        <taxon>Fungi</taxon>
        <taxon>Dikarya</taxon>
        <taxon>Ascomycota</taxon>
        <taxon>Pezizomycotina</taxon>
        <taxon>Leotiomycetes</taxon>
        <taxon>Helotiales</taxon>
        <taxon>Sclerotiniaceae</taxon>
        <taxon>Botrytis</taxon>
    </lineage>
</organism>
<accession>A0ABQ7J385</accession>
<dbReference type="GeneID" id="62227402"/>
<keyword evidence="1" id="KW-1133">Transmembrane helix</keyword>
<keyword evidence="1" id="KW-0812">Transmembrane</keyword>
<feature type="transmembrane region" description="Helical" evidence="1">
    <location>
        <begin position="336"/>
        <end position="361"/>
    </location>
</feature>
<sequence>MTSRFPLGKVTTAHLQKLTEVLWSWYICTDCLAGKPCNSADCLWSRSIVLGPYFEFFKISTCNYTSNIASNQTPALVSYEELFKIMRELKSNPELPKADLLEKLFTDRPTRVDQERALNLAVRVVMMISCSASRQSSVLLEYGNQQARWDKNDTFSQFLNDAFPKVVHPSIDEIKKNLQATKLKKHARLNFRPTDDLRNHLRLDRNAGTVEIFHHTAFLKEQLRLTKEQPQNLSISDLIKIGALPRPLVIDVLDSIQEVLFPLAETKSRELLISLTSTYNFDGDILRYDGVSVRKPNEIAQYQYFGKRLADLYNELLNPTPRGFERWFERKSSARFMMMVTLSGVVLAIFLGLLSLALGGFQAYVGYMAWKNPVQISSGSQKN</sequence>
<evidence type="ECO:0000313" key="3">
    <source>
        <dbReference type="Proteomes" id="UP000783213"/>
    </source>
</evidence>
<keyword evidence="3" id="KW-1185">Reference proteome</keyword>